<keyword evidence="1" id="KW-1133">Transmembrane helix</keyword>
<sequence length="77" mass="8230">MLGNNFSWSGILTMEPTMVGAYVLVGGVGLLCIGSSWLENKLFDGRFSYVSSALTGLLNIGLPVAYLGLLIRFLTSL</sequence>
<accession>A0A150FAN5</accession>
<keyword evidence="1" id="KW-0812">Transmembrane</keyword>
<feature type="transmembrane region" description="Helical" evidence="1">
    <location>
        <begin position="20"/>
        <end position="38"/>
    </location>
</feature>
<gene>
    <name evidence="2" type="ORF">AXI58_09855</name>
</gene>
<evidence type="ECO:0000313" key="3">
    <source>
        <dbReference type="Proteomes" id="UP000075430"/>
    </source>
</evidence>
<evidence type="ECO:0000256" key="1">
    <source>
        <dbReference type="SAM" id="Phobius"/>
    </source>
</evidence>
<keyword evidence="3" id="KW-1185">Reference proteome</keyword>
<proteinExistence type="predicted"/>
<dbReference type="STRING" id="1793963.AXI58_09855"/>
<protein>
    <submittedName>
        <fullName evidence="2">Uncharacterized protein</fullName>
    </submittedName>
</protein>
<dbReference type="AlphaFoldDB" id="A0A150FAN5"/>
<evidence type="ECO:0000313" key="2">
    <source>
        <dbReference type="EMBL" id="KXZ22290.1"/>
    </source>
</evidence>
<reference evidence="3" key="1">
    <citation type="submission" date="2016-02" db="EMBL/GenBank/DDBJ databases">
        <authorList>
            <person name="Dunlap C."/>
        </authorList>
    </citation>
    <scope>NUCLEOTIDE SEQUENCE [LARGE SCALE GENOMIC DNA]</scope>
    <source>
        <strain evidence="3">NRRL B-41092</strain>
    </source>
</reference>
<dbReference type="EMBL" id="LSBA01000005">
    <property type="protein sequence ID" value="KXZ22290.1"/>
    <property type="molecule type" value="Genomic_DNA"/>
</dbReference>
<dbReference type="Proteomes" id="UP000075430">
    <property type="component" value="Unassembled WGS sequence"/>
</dbReference>
<feature type="transmembrane region" description="Helical" evidence="1">
    <location>
        <begin position="50"/>
        <end position="74"/>
    </location>
</feature>
<name>A0A150FAN5_9BACI</name>
<comment type="caution">
    <text evidence="2">The sequence shown here is derived from an EMBL/GenBank/DDBJ whole genome shotgun (WGS) entry which is preliminary data.</text>
</comment>
<organism evidence="2 3">
    <name type="scientific">Bacillus nakamurai</name>
    <dbReference type="NCBI Taxonomy" id="1793963"/>
    <lineage>
        <taxon>Bacteria</taxon>
        <taxon>Bacillati</taxon>
        <taxon>Bacillota</taxon>
        <taxon>Bacilli</taxon>
        <taxon>Bacillales</taxon>
        <taxon>Bacillaceae</taxon>
        <taxon>Bacillus</taxon>
    </lineage>
</organism>
<keyword evidence="1" id="KW-0472">Membrane</keyword>